<sequence length="382" mass="43880">MTSKSTIEEPQDNLRDIFSTQIVTNYLIYDLIFSAASPGSILRFSRTCHAAHLATRDYFARTFKINKHLSRFFDDPLAFRSLQAKTSTLISGSSALQFFDRTHYEESDLDLYVSAKHHREVGRWMLAQGYKFTPNSIQDPDFEISAGEDNMNVDVFGYVLQDDRMKGVAAVFTFHKQSPTIPGKRLQVQVIVANTCPMEVILWFHSTVVINVISWDRAYSLYPRATFEHRKSVLLRQRHHNFDDVIQKYTNRGFGFVFTLDHDDLKSDPAFASSPRWIGDGHSWVIDLPTEGVTLPQPLSPLSKSLTRDPCYLSTWRLARAARPTEHVVMDLTVVFSDELLYYNYVLWDDKDEQIQRVLRDAAFEWFDKGGRPENPSASSIG</sequence>
<evidence type="ECO:0000313" key="1">
    <source>
        <dbReference type="EMBL" id="KAI0083367.1"/>
    </source>
</evidence>
<protein>
    <submittedName>
        <fullName evidence="1">Uncharacterized protein</fullName>
    </submittedName>
</protein>
<comment type="caution">
    <text evidence="1">The sequence shown here is derived from an EMBL/GenBank/DDBJ whole genome shotgun (WGS) entry which is preliminary data.</text>
</comment>
<reference evidence="1" key="1">
    <citation type="journal article" date="2021" name="Environ. Microbiol.">
        <title>Gene family expansions and transcriptome signatures uncover fungal adaptations to wood decay.</title>
        <authorList>
            <person name="Hage H."/>
            <person name="Miyauchi S."/>
            <person name="Viragh M."/>
            <person name="Drula E."/>
            <person name="Min B."/>
            <person name="Chaduli D."/>
            <person name="Navarro D."/>
            <person name="Favel A."/>
            <person name="Norest M."/>
            <person name="Lesage-Meessen L."/>
            <person name="Balint B."/>
            <person name="Merenyi Z."/>
            <person name="de Eugenio L."/>
            <person name="Morin E."/>
            <person name="Martinez A.T."/>
            <person name="Baldrian P."/>
            <person name="Stursova M."/>
            <person name="Martinez M.J."/>
            <person name="Novotny C."/>
            <person name="Magnuson J.K."/>
            <person name="Spatafora J.W."/>
            <person name="Maurice S."/>
            <person name="Pangilinan J."/>
            <person name="Andreopoulos W."/>
            <person name="LaButti K."/>
            <person name="Hundley H."/>
            <person name="Na H."/>
            <person name="Kuo A."/>
            <person name="Barry K."/>
            <person name="Lipzen A."/>
            <person name="Henrissat B."/>
            <person name="Riley R."/>
            <person name="Ahrendt S."/>
            <person name="Nagy L.G."/>
            <person name="Grigoriev I.V."/>
            <person name="Martin F."/>
            <person name="Rosso M.N."/>
        </authorList>
    </citation>
    <scope>NUCLEOTIDE SEQUENCE</scope>
    <source>
        <strain evidence="1">CBS 384.51</strain>
    </source>
</reference>
<keyword evidence="2" id="KW-1185">Reference proteome</keyword>
<dbReference type="EMBL" id="MU274970">
    <property type="protein sequence ID" value="KAI0083367.1"/>
    <property type="molecule type" value="Genomic_DNA"/>
</dbReference>
<proteinExistence type="predicted"/>
<dbReference type="Proteomes" id="UP001055072">
    <property type="component" value="Unassembled WGS sequence"/>
</dbReference>
<evidence type="ECO:0000313" key="2">
    <source>
        <dbReference type="Proteomes" id="UP001055072"/>
    </source>
</evidence>
<gene>
    <name evidence="1" type="ORF">BDY19DRAFT_900417</name>
</gene>
<accession>A0ACB8TMX4</accession>
<organism evidence="1 2">
    <name type="scientific">Irpex rosettiformis</name>
    <dbReference type="NCBI Taxonomy" id="378272"/>
    <lineage>
        <taxon>Eukaryota</taxon>
        <taxon>Fungi</taxon>
        <taxon>Dikarya</taxon>
        <taxon>Basidiomycota</taxon>
        <taxon>Agaricomycotina</taxon>
        <taxon>Agaricomycetes</taxon>
        <taxon>Polyporales</taxon>
        <taxon>Irpicaceae</taxon>
        <taxon>Irpex</taxon>
    </lineage>
</organism>
<name>A0ACB8TMX4_9APHY</name>